<dbReference type="FunFam" id="3.40.140.20:FF:000001">
    <property type="entry name" value="Bifunctional purine biosynthesis protein PurH"/>
    <property type="match status" value="1"/>
</dbReference>
<dbReference type="EC" id="3.5.4.10" evidence="10"/>
<evidence type="ECO:0000256" key="3">
    <source>
        <dbReference type="ARBA" id="ARBA00007667"/>
    </source>
</evidence>
<dbReference type="CDD" id="cd01421">
    <property type="entry name" value="IMPCH"/>
    <property type="match status" value="1"/>
</dbReference>
<evidence type="ECO:0000256" key="2">
    <source>
        <dbReference type="ARBA" id="ARBA00004954"/>
    </source>
</evidence>
<evidence type="ECO:0000256" key="6">
    <source>
        <dbReference type="ARBA" id="ARBA00022801"/>
    </source>
</evidence>
<dbReference type="InterPro" id="IPR011607">
    <property type="entry name" value="MGS-like_dom"/>
</dbReference>
<comment type="pathway">
    <text evidence="2 10">Purine metabolism; IMP biosynthesis via de novo pathway; 5-formamido-1-(5-phospho-D-ribosyl)imidazole-4-carboxamide from 5-amino-1-(5-phospho-D-ribosyl)imidazole-4-carboxamide (10-formyl THF route): step 1/1.</text>
</comment>
<sequence>MTEISRALVSVWDKSGLAELAGALTENDVELIATGGTADHLEEEGFQVTRVVEYTGSPELLSGRVKTLHPRLFAGILARREEEEDMKDLQDENIAPIDLVVCNLYPFFEQIESDPTDTAQAAEMIDIGGISLIRAAAKNYQDVTVLPEPSCYQRFIDELEKGGPDESLRKDMAQKAFQISTHYDAGISRDFPAWSNEDDEMSDFVFISGKKQKDLRYGENPHQEAALFASGRKEDFARGANLLNAEQLNGQELSYNNMKDAAAALSVIQEFPERAAAAIIKHTNPCGLAAASSSVVAFRRAYAGDPQSAYGGIAGINRQITESVAREMSGGRKFLEVVVAPEFTAGAVEILSDRWEDIRLLELEEFAEKGPDLDISIIPGGFLVQEKDEKRLDADDLEVVVGEDLDEEEIDELLFSWRAVKHVKSNAIVLARDDAVVGVGAGQMSRIDALHMAGRKASGRQRGGVLASDAFFPFPDAVQEADELGIKTIIQPGGSVRDEEIKKACKKAGIRMVFTGTRHFLH</sequence>
<dbReference type="Pfam" id="PF01808">
    <property type="entry name" value="AICARFT_IMPCHas"/>
    <property type="match status" value="1"/>
</dbReference>
<dbReference type="UniPathway" id="UPA00074">
    <property type="reaction ID" value="UER00133"/>
</dbReference>
<dbReference type="Proteomes" id="UP000199476">
    <property type="component" value="Unassembled WGS sequence"/>
</dbReference>
<keyword evidence="4 10" id="KW-0808">Transferase</keyword>
<evidence type="ECO:0000256" key="5">
    <source>
        <dbReference type="ARBA" id="ARBA00022755"/>
    </source>
</evidence>
<protein>
    <recommendedName>
        <fullName evidence="10">Bifunctional purine biosynthesis protein PurH</fullName>
    </recommendedName>
    <domain>
        <recommendedName>
            <fullName evidence="10">Phosphoribosylaminoimidazolecarboxamide formyltransferase</fullName>
            <ecNumber evidence="10">2.1.2.3</ecNumber>
        </recommendedName>
        <alternativeName>
            <fullName evidence="10">AICAR transformylase</fullName>
        </alternativeName>
    </domain>
    <domain>
        <recommendedName>
            <fullName evidence="10">IMP cyclohydrolase</fullName>
            <ecNumber evidence="10">3.5.4.10</ecNumber>
        </recommendedName>
        <alternativeName>
            <fullName evidence="10">ATIC</fullName>
        </alternativeName>
        <alternativeName>
            <fullName evidence="10">IMP synthase</fullName>
        </alternativeName>
        <alternativeName>
            <fullName evidence="10">Inosinicase</fullName>
        </alternativeName>
    </domain>
</protein>
<dbReference type="AlphaFoldDB" id="A0A1G9KET5"/>
<dbReference type="InterPro" id="IPR002695">
    <property type="entry name" value="PurH-like"/>
</dbReference>
<evidence type="ECO:0000256" key="1">
    <source>
        <dbReference type="ARBA" id="ARBA00004844"/>
    </source>
</evidence>
<organism evidence="12 13">
    <name type="scientific">Halarsenatibacter silvermanii</name>
    <dbReference type="NCBI Taxonomy" id="321763"/>
    <lineage>
        <taxon>Bacteria</taxon>
        <taxon>Bacillati</taxon>
        <taxon>Bacillota</taxon>
        <taxon>Clostridia</taxon>
        <taxon>Halanaerobiales</taxon>
        <taxon>Halarsenatibacteraceae</taxon>
        <taxon>Halarsenatibacter</taxon>
    </lineage>
</organism>
<dbReference type="OrthoDB" id="9802065at2"/>
<reference evidence="12 13" key="1">
    <citation type="submission" date="2016-10" db="EMBL/GenBank/DDBJ databases">
        <authorList>
            <person name="de Groot N.N."/>
        </authorList>
    </citation>
    <scope>NUCLEOTIDE SEQUENCE [LARGE SCALE GENOMIC DNA]</scope>
    <source>
        <strain evidence="12 13">SLAS-1</strain>
    </source>
</reference>
<dbReference type="SUPFAM" id="SSF52335">
    <property type="entry name" value="Methylglyoxal synthase-like"/>
    <property type="match status" value="1"/>
</dbReference>
<dbReference type="SMART" id="SM00851">
    <property type="entry name" value="MGS"/>
    <property type="match status" value="1"/>
</dbReference>
<dbReference type="SMART" id="SM00798">
    <property type="entry name" value="AICARFT_IMPCHas"/>
    <property type="match status" value="1"/>
</dbReference>
<dbReference type="SUPFAM" id="SSF53927">
    <property type="entry name" value="Cytidine deaminase-like"/>
    <property type="match status" value="1"/>
</dbReference>
<dbReference type="PIRSF" id="PIRSF000414">
    <property type="entry name" value="AICARFT_IMPCHas"/>
    <property type="match status" value="1"/>
</dbReference>
<dbReference type="GO" id="GO:0003937">
    <property type="term" value="F:IMP cyclohydrolase activity"/>
    <property type="evidence" value="ECO:0007669"/>
    <property type="project" value="UniProtKB-UniRule"/>
</dbReference>
<keyword evidence="6 10" id="KW-0378">Hydrolase</keyword>
<dbReference type="PROSITE" id="PS51855">
    <property type="entry name" value="MGS"/>
    <property type="match status" value="1"/>
</dbReference>
<dbReference type="Pfam" id="PF02142">
    <property type="entry name" value="MGS"/>
    <property type="match status" value="1"/>
</dbReference>
<evidence type="ECO:0000259" key="11">
    <source>
        <dbReference type="PROSITE" id="PS51855"/>
    </source>
</evidence>
<dbReference type="RefSeq" id="WP_159429799.1">
    <property type="nucleotide sequence ID" value="NZ_FNGO01000005.1"/>
</dbReference>
<dbReference type="PANTHER" id="PTHR11692:SF0">
    <property type="entry name" value="BIFUNCTIONAL PURINE BIOSYNTHESIS PROTEIN ATIC"/>
    <property type="match status" value="1"/>
</dbReference>
<comment type="similarity">
    <text evidence="3 10">Belongs to the PurH family.</text>
</comment>
<dbReference type="PANTHER" id="PTHR11692">
    <property type="entry name" value="BIFUNCTIONAL PURINE BIOSYNTHESIS PROTEIN PURH"/>
    <property type="match status" value="1"/>
</dbReference>
<dbReference type="Gene3D" id="3.40.50.1380">
    <property type="entry name" value="Methylglyoxal synthase-like domain"/>
    <property type="match status" value="1"/>
</dbReference>
<evidence type="ECO:0000256" key="7">
    <source>
        <dbReference type="ARBA" id="ARBA00023268"/>
    </source>
</evidence>
<gene>
    <name evidence="10" type="primary">purH</name>
    <name evidence="12" type="ORF">SAMN04488692_1052</name>
</gene>
<dbReference type="FunFam" id="3.40.50.1380:FF:000001">
    <property type="entry name" value="Bifunctional purine biosynthesis protein PurH"/>
    <property type="match status" value="1"/>
</dbReference>
<dbReference type="STRING" id="321763.SAMN04488692_1052"/>
<name>A0A1G9KET5_9FIRM</name>
<dbReference type="EC" id="2.1.2.3" evidence="10"/>
<evidence type="ECO:0000313" key="13">
    <source>
        <dbReference type="Proteomes" id="UP000199476"/>
    </source>
</evidence>
<dbReference type="HAMAP" id="MF_00139">
    <property type="entry name" value="PurH"/>
    <property type="match status" value="1"/>
</dbReference>
<keyword evidence="5 10" id="KW-0658">Purine biosynthesis</keyword>
<dbReference type="NCBIfam" id="TIGR00355">
    <property type="entry name" value="purH"/>
    <property type="match status" value="1"/>
</dbReference>
<dbReference type="GO" id="GO:0006189">
    <property type="term" value="P:'de novo' IMP biosynthetic process"/>
    <property type="evidence" value="ECO:0007669"/>
    <property type="project" value="UniProtKB-UniRule"/>
</dbReference>
<dbReference type="EMBL" id="FNGO01000005">
    <property type="protein sequence ID" value="SDL48338.1"/>
    <property type="molecule type" value="Genomic_DNA"/>
</dbReference>
<keyword evidence="13" id="KW-1185">Reference proteome</keyword>
<dbReference type="InterPro" id="IPR036914">
    <property type="entry name" value="MGS-like_dom_sf"/>
</dbReference>
<dbReference type="NCBIfam" id="NF002049">
    <property type="entry name" value="PRK00881.1"/>
    <property type="match status" value="1"/>
</dbReference>
<comment type="catalytic activity">
    <reaction evidence="9 10">
        <text>IMP + H2O = 5-formamido-1-(5-phospho-D-ribosyl)imidazole-4-carboxamide</text>
        <dbReference type="Rhea" id="RHEA:18445"/>
        <dbReference type="ChEBI" id="CHEBI:15377"/>
        <dbReference type="ChEBI" id="CHEBI:58053"/>
        <dbReference type="ChEBI" id="CHEBI:58467"/>
        <dbReference type="EC" id="3.5.4.10"/>
    </reaction>
</comment>
<accession>A0A1G9KET5</accession>
<dbReference type="GO" id="GO:0005829">
    <property type="term" value="C:cytosol"/>
    <property type="evidence" value="ECO:0007669"/>
    <property type="project" value="TreeGrafter"/>
</dbReference>
<dbReference type="Gene3D" id="3.40.140.20">
    <property type="match status" value="2"/>
</dbReference>
<feature type="domain" description="MGS-like" evidence="11">
    <location>
        <begin position="1"/>
        <end position="147"/>
    </location>
</feature>
<proteinExistence type="inferred from homology"/>
<dbReference type="InterPro" id="IPR016193">
    <property type="entry name" value="Cytidine_deaminase-like"/>
</dbReference>
<evidence type="ECO:0000313" key="12">
    <source>
        <dbReference type="EMBL" id="SDL48338.1"/>
    </source>
</evidence>
<comment type="pathway">
    <text evidence="1 10">Purine metabolism; IMP biosynthesis via de novo pathway; IMP from 5-formamido-1-(5-phospho-D-ribosyl)imidazole-4-carboxamide: step 1/1.</text>
</comment>
<comment type="domain">
    <text evidence="10">The IMP cyclohydrolase activity resides in the N-terminal region.</text>
</comment>
<dbReference type="GO" id="GO:0004643">
    <property type="term" value="F:phosphoribosylaminoimidazolecarboxamide formyltransferase activity"/>
    <property type="evidence" value="ECO:0007669"/>
    <property type="project" value="UniProtKB-UniRule"/>
</dbReference>
<dbReference type="InterPro" id="IPR024051">
    <property type="entry name" value="AICAR_Tfase_dup_dom_sf"/>
</dbReference>
<evidence type="ECO:0000256" key="4">
    <source>
        <dbReference type="ARBA" id="ARBA00022679"/>
    </source>
</evidence>
<evidence type="ECO:0000256" key="8">
    <source>
        <dbReference type="ARBA" id="ARBA00050488"/>
    </source>
</evidence>
<evidence type="ECO:0000256" key="10">
    <source>
        <dbReference type="HAMAP-Rule" id="MF_00139"/>
    </source>
</evidence>
<comment type="catalytic activity">
    <reaction evidence="8 10">
        <text>(6R)-10-formyltetrahydrofolate + 5-amino-1-(5-phospho-beta-D-ribosyl)imidazole-4-carboxamide = 5-formamido-1-(5-phospho-D-ribosyl)imidazole-4-carboxamide + (6S)-5,6,7,8-tetrahydrofolate</text>
        <dbReference type="Rhea" id="RHEA:22192"/>
        <dbReference type="ChEBI" id="CHEBI:57453"/>
        <dbReference type="ChEBI" id="CHEBI:58467"/>
        <dbReference type="ChEBI" id="CHEBI:58475"/>
        <dbReference type="ChEBI" id="CHEBI:195366"/>
        <dbReference type="EC" id="2.1.2.3"/>
    </reaction>
</comment>
<keyword evidence="7 10" id="KW-0511">Multifunctional enzyme</keyword>
<evidence type="ECO:0000256" key="9">
    <source>
        <dbReference type="ARBA" id="ARBA00050687"/>
    </source>
</evidence>